<comment type="caution">
    <text evidence="2">The sequence shown here is derived from an EMBL/GenBank/DDBJ whole genome shotgun (WGS) entry which is preliminary data.</text>
</comment>
<feature type="transmembrane region" description="Helical" evidence="1">
    <location>
        <begin position="46"/>
        <end position="67"/>
    </location>
</feature>
<keyword evidence="1" id="KW-0472">Membrane</keyword>
<keyword evidence="1" id="KW-0812">Transmembrane</keyword>
<feature type="transmembrane region" description="Helical" evidence="1">
    <location>
        <begin position="118"/>
        <end position="137"/>
    </location>
</feature>
<dbReference type="EMBL" id="JAEHFW010000002">
    <property type="protein sequence ID" value="MBK0380159.1"/>
    <property type="molecule type" value="Genomic_DNA"/>
</dbReference>
<dbReference type="AlphaFoldDB" id="A0A934PU94"/>
<gene>
    <name evidence="2" type="ORF">I5M19_12620</name>
</gene>
<sequence length="148" mass="16984">MNAYSFFLYFHSGFRYIVLILVLLAIFQSFAGWLSKKQYTNGNRKINLFAMISAHTQLLLGIILYFLSPFVQFTSTTMKQTDTRYWTVEHAAMMIFAIILITVGHSRSKKIILPEGKHRAIAIFYSLALLVIVLAIVQSQRPFFGVSH</sequence>
<accession>A0A934PU94</accession>
<evidence type="ECO:0000313" key="2">
    <source>
        <dbReference type="EMBL" id="MBK0380159.1"/>
    </source>
</evidence>
<evidence type="ECO:0000313" key="3">
    <source>
        <dbReference type="Proteomes" id="UP000613193"/>
    </source>
</evidence>
<proteinExistence type="predicted"/>
<feature type="transmembrane region" description="Helical" evidence="1">
    <location>
        <begin position="14"/>
        <end position="34"/>
    </location>
</feature>
<keyword evidence="1" id="KW-1133">Transmembrane helix</keyword>
<keyword evidence="3" id="KW-1185">Reference proteome</keyword>
<dbReference type="Proteomes" id="UP000613193">
    <property type="component" value="Unassembled WGS sequence"/>
</dbReference>
<name>A0A934PU94_9SPHI</name>
<feature type="transmembrane region" description="Helical" evidence="1">
    <location>
        <begin position="87"/>
        <end position="106"/>
    </location>
</feature>
<organism evidence="2 3">
    <name type="scientific">Mucilaginibacter segetis</name>
    <dbReference type="NCBI Taxonomy" id="2793071"/>
    <lineage>
        <taxon>Bacteria</taxon>
        <taxon>Pseudomonadati</taxon>
        <taxon>Bacteroidota</taxon>
        <taxon>Sphingobacteriia</taxon>
        <taxon>Sphingobacteriales</taxon>
        <taxon>Sphingobacteriaceae</taxon>
        <taxon>Mucilaginibacter</taxon>
    </lineage>
</organism>
<dbReference type="RefSeq" id="WP_200066688.1">
    <property type="nucleotide sequence ID" value="NZ_JAEHFW010000002.1"/>
</dbReference>
<evidence type="ECO:0000256" key="1">
    <source>
        <dbReference type="SAM" id="Phobius"/>
    </source>
</evidence>
<protein>
    <submittedName>
        <fullName evidence="2">Cytochrome B</fullName>
    </submittedName>
</protein>
<reference evidence="2" key="1">
    <citation type="submission" date="2020-12" db="EMBL/GenBank/DDBJ databases">
        <title>Bacterial novel species Mucilaginibacter sp. SD-g isolated from soil.</title>
        <authorList>
            <person name="Jung H.-Y."/>
        </authorList>
    </citation>
    <scope>NUCLEOTIDE SEQUENCE</scope>
    <source>
        <strain evidence="2">SD-g</strain>
    </source>
</reference>